<proteinExistence type="predicted"/>
<dbReference type="Pfam" id="PF01261">
    <property type="entry name" value="AP_endonuc_2"/>
    <property type="match status" value="1"/>
</dbReference>
<dbReference type="InterPro" id="IPR036237">
    <property type="entry name" value="Xyl_isomerase-like_sf"/>
</dbReference>
<dbReference type="PANTHER" id="PTHR12110">
    <property type="entry name" value="HYDROXYPYRUVATE ISOMERASE"/>
    <property type="match status" value="1"/>
</dbReference>
<evidence type="ECO:0000259" key="1">
    <source>
        <dbReference type="Pfam" id="PF01261"/>
    </source>
</evidence>
<dbReference type="Proteomes" id="UP000230790">
    <property type="component" value="Unassembled WGS sequence"/>
</dbReference>
<feature type="domain" description="Xylose isomerase-like TIM barrel" evidence="1">
    <location>
        <begin position="23"/>
        <end position="250"/>
    </location>
</feature>
<name>A0A2M8QEF0_9CHLR</name>
<evidence type="ECO:0000313" key="2">
    <source>
        <dbReference type="EMBL" id="PJF48138.1"/>
    </source>
</evidence>
<dbReference type="EMBL" id="PGTN01000023">
    <property type="protein sequence ID" value="PJF48138.1"/>
    <property type="molecule type" value="Genomic_DNA"/>
</dbReference>
<evidence type="ECO:0000313" key="3">
    <source>
        <dbReference type="Proteomes" id="UP000230790"/>
    </source>
</evidence>
<dbReference type="InterPro" id="IPR050312">
    <property type="entry name" value="IolE/XylAMocC-like"/>
</dbReference>
<organism evidence="2 3">
    <name type="scientific">Candidatus Thermofonsia Clade 3 bacterium</name>
    <dbReference type="NCBI Taxonomy" id="2364212"/>
    <lineage>
        <taxon>Bacteria</taxon>
        <taxon>Bacillati</taxon>
        <taxon>Chloroflexota</taxon>
        <taxon>Candidatus Thermofontia</taxon>
        <taxon>Candidatus Thermofonsia Clade 3</taxon>
    </lineage>
</organism>
<comment type="caution">
    <text evidence="2">The sequence shown here is derived from an EMBL/GenBank/DDBJ whole genome shotgun (WGS) entry which is preliminary data.</text>
</comment>
<dbReference type="AlphaFoldDB" id="A0A2M8QEF0"/>
<sequence length="255" mass="28475">MPSLRFAYSTINWGEWCDLSTTFDDIRAAGWHAVELFNHALDWLGPPRRLRDWLGDLQVATFFGAVELPASERALTVHKRRIDYAAEMSAQAYGLVGATRPRAHPPTADDIRALARACESLAEYAAELGLCVAYHPHTRCTIENEAEIDALMNETRALTLCLDVSHIALVGEDPLTHLRKYRERLGYVHLKDWARGEFVEMGRGTLGIDFTACLKELEGQAFGGWCVVEHSVSKTSPLDSAKANALYLRRLGYSV</sequence>
<dbReference type="SUPFAM" id="SSF51658">
    <property type="entry name" value="Xylose isomerase-like"/>
    <property type="match status" value="1"/>
</dbReference>
<dbReference type="PANTHER" id="PTHR12110:SF41">
    <property type="entry name" value="INOSOSE DEHYDRATASE"/>
    <property type="match status" value="1"/>
</dbReference>
<accession>A0A2M8QEF0</accession>
<reference evidence="2 3" key="1">
    <citation type="submission" date="2017-11" db="EMBL/GenBank/DDBJ databases">
        <title>Evolution of Phototrophy in the Chloroflexi Phylum Driven by Horizontal Gene Transfer.</title>
        <authorList>
            <person name="Ward L.M."/>
            <person name="Hemp J."/>
            <person name="Shih P.M."/>
            <person name="Mcglynn S.E."/>
            <person name="Fischer W."/>
        </authorList>
    </citation>
    <scope>NUCLEOTIDE SEQUENCE [LARGE SCALE GENOMIC DNA]</scope>
    <source>
        <strain evidence="2">JP3_7</strain>
    </source>
</reference>
<protein>
    <recommendedName>
        <fullName evidence="1">Xylose isomerase-like TIM barrel domain-containing protein</fullName>
    </recommendedName>
</protein>
<gene>
    <name evidence="2" type="ORF">CUN48_05070</name>
</gene>
<dbReference type="Gene3D" id="3.20.20.150">
    <property type="entry name" value="Divalent-metal-dependent TIM barrel enzymes"/>
    <property type="match status" value="1"/>
</dbReference>
<dbReference type="InterPro" id="IPR013022">
    <property type="entry name" value="Xyl_isomerase-like_TIM-brl"/>
</dbReference>